<sequence>MFRKSIKIADSSSRVKMHKSGKNWVKILMSQFHLLNAIKGIADSEKKHL</sequence>
<gene>
    <name evidence="2" type="ORF">STRUR_0287</name>
</gene>
<dbReference type="RefSeq" id="WP_006739070.1">
    <property type="nucleotide sequence ID" value="NZ_AEUZ02000001.1"/>
</dbReference>
<name>G5KHS4_9STRE</name>
<dbReference type="EMBL" id="AEUZ02000001">
    <property type="protein sequence ID" value="EHJ56309.1"/>
    <property type="molecule type" value="Genomic_DNA"/>
</dbReference>
<keyword evidence="3" id="KW-1185">Reference proteome</keyword>
<keyword evidence="1" id="KW-0732">Signal</keyword>
<dbReference type="InterPro" id="IPR022263">
    <property type="entry name" value="KxYKxGKxW"/>
</dbReference>
<dbReference type="AlphaFoldDB" id="G5KHS4"/>
<evidence type="ECO:0000256" key="1">
    <source>
        <dbReference type="ARBA" id="ARBA00022729"/>
    </source>
</evidence>
<dbReference type="Proteomes" id="UP000005388">
    <property type="component" value="Unassembled WGS sequence"/>
</dbReference>
<dbReference type="NCBIfam" id="TIGR03715">
    <property type="entry name" value="KxYKxGKxW"/>
    <property type="match status" value="1"/>
</dbReference>
<evidence type="ECO:0000313" key="2">
    <source>
        <dbReference type="EMBL" id="EHJ56309.1"/>
    </source>
</evidence>
<evidence type="ECO:0000313" key="3">
    <source>
        <dbReference type="Proteomes" id="UP000005388"/>
    </source>
</evidence>
<accession>G5KHS4</accession>
<comment type="caution">
    <text evidence="2">The sequence shown here is derived from an EMBL/GenBank/DDBJ whole genome shotgun (WGS) entry which is preliminary data.</text>
</comment>
<reference evidence="2 3" key="1">
    <citation type="journal article" date="2014" name="Int. J. Syst. Evol. Microbiol.">
        <title>Phylogenomics and the dynamic genome evolution of the genus Streptococcus.</title>
        <authorList>
            <consortium name="The Broad Institute Genome Sequencing Platform"/>
            <person name="Richards V.P."/>
            <person name="Palmer S.R."/>
            <person name="Pavinski Bitar P.D."/>
            <person name="Qin X."/>
            <person name="Weinstock G.M."/>
            <person name="Highlander S.K."/>
            <person name="Town C.D."/>
            <person name="Burne R.A."/>
            <person name="Stanhope M.J."/>
        </authorList>
    </citation>
    <scope>NUCLEOTIDE SEQUENCE [LARGE SCALE GENOMIC DNA]</scope>
    <source>
        <strain evidence="2 3">2285-97</strain>
    </source>
</reference>
<organism evidence="2 3">
    <name type="scientific">Streptococcus urinalis 2285-97</name>
    <dbReference type="NCBI Taxonomy" id="764291"/>
    <lineage>
        <taxon>Bacteria</taxon>
        <taxon>Bacillati</taxon>
        <taxon>Bacillota</taxon>
        <taxon>Bacilli</taxon>
        <taxon>Lactobacillales</taxon>
        <taxon>Streptococcaceae</taxon>
        <taxon>Streptococcus</taxon>
    </lineage>
</organism>
<proteinExistence type="predicted"/>
<protein>
    <submittedName>
        <fullName evidence="2">KxYKxGKxW signal domain protein</fullName>
    </submittedName>
</protein>
<dbReference type="Pfam" id="PF19258">
    <property type="entry name" value="KxYKxGKxW_sig"/>
    <property type="match status" value="1"/>
</dbReference>